<dbReference type="FunFam" id="3.30.200.20:FF:000142">
    <property type="entry name" value="Cysteine-rich receptor-like protein kinase 10"/>
    <property type="match status" value="1"/>
</dbReference>
<keyword evidence="3" id="KW-0597">Phosphoprotein</keyword>
<dbReference type="SMART" id="SM00220">
    <property type="entry name" value="S_TKc"/>
    <property type="match status" value="1"/>
</dbReference>
<evidence type="ECO:0000313" key="19">
    <source>
        <dbReference type="EMBL" id="KAJ4976027.1"/>
    </source>
</evidence>
<dbReference type="PROSITE" id="PS51473">
    <property type="entry name" value="GNK2"/>
    <property type="match status" value="2"/>
</dbReference>
<reference evidence="19" key="1">
    <citation type="journal article" date="2023" name="Plant J.">
        <title>The genome of the king protea, Protea cynaroides.</title>
        <authorList>
            <person name="Chang J."/>
            <person name="Duong T.A."/>
            <person name="Schoeman C."/>
            <person name="Ma X."/>
            <person name="Roodt D."/>
            <person name="Barker N."/>
            <person name="Li Z."/>
            <person name="Van de Peer Y."/>
            <person name="Mizrachi E."/>
        </authorList>
    </citation>
    <scope>NUCLEOTIDE SEQUENCE</scope>
    <source>
        <tissue evidence="19">Young leaves</tissue>
    </source>
</reference>
<keyword evidence="10 14" id="KW-0067">ATP-binding</keyword>
<dbReference type="GO" id="GO:0005524">
    <property type="term" value="F:ATP binding"/>
    <property type="evidence" value="ECO:0007669"/>
    <property type="project" value="UniProtKB-UniRule"/>
</dbReference>
<keyword evidence="9" id="KW-0418">Kinase</keyword>
<dbReference type="InterPro" id="IPR017441">
    <property type="entry name" value="Protein_kinase_ATP_BS"/>
</dbReference>
<dbReference type="GO" id="GO:0006979">
    <property type="term" value="P:response to oxidative stress"/>
    <property type="evidence" value="ECO:0007669"/>
    <property type="project" value="UniProtKB-ARBA"/>
</dbReference>
<evidence type="ECO:0000256" key="16">
    <source>
        <dbReference type="SAM" id="SignalP"/>
    </source>
</evidence>
<dbReference type="CDD" id="cd14066">
    <property type="entry name" value="STKc_IRAK"/>
    <property type="match status" value="1"/>
</dbReference>
<evidence type="ECO:0000256" key="4">
    <source>
        <dbReference type="ARBA" id="ARBA00022679"/>
    </source>
</evidence>
<evidence type="ECO:0000256" key="7">
    <source>
        <dbReference type="ARBA" id="ARBA00022737"/>
    </source>
</evidence>
<proteinExistence type="predicted"/>
<feature type="signal peptide" evidence="16">
    <location>
        <begin position="1"/>
        <end position="24"/>
    </location>
</feature>
<dbReference type="Pfam" id="PF01657">
    <property type="entry name" value="Stress-antifung"/>
    <property type="match status" value="2"/>
</dbReference>
<keyword evidence="7" id="KW-0677">Repeat</keyword>
<evidence type="ECO:0008006" key="21">
    <source>
        <dbReference type="Google" id="ProtNLM"/>
    </source>
</evidence>
<keyword evidence="20" id="KW-1185">Reference proteome</keyword>
<evidence type="ECO:0000256" key="14">
    <source>
        <dbReference type="PROSITE-ProRule" id="PRU10141"/>
    </source>
</evidence>
<accession>A0A9Q0KSI9</accession>
<dbReference type="InterPro" id="IPR038408">
    <property type="entry name" value="GNK2_sf"/>
</dbReference>
<comment type="subcellular location">
    <subcellularLocation>
        <location evidence="1">Membrane</location>
        <topology evidence="1">Single-pass membrane protein</topology>
    </subcellularLocation>
</comment>
<dbReference type="PROSITE" id="PS50011">
    <property type="entry name" value="PROTEIN_KINASE_DOM"/>
    <property type="match status" value="1"/>
</dbReference>
<comment type="caution">
    <text evidence="19">The sequence shown here is derived from an EMBL/GenBank/DDBJ whole genome shotgun (WGS) entry which is preliminary data.</text>
</comment>
<feature type="region of interest" description="Disordered" evidence="15">
    <location>
        <begin position="236"/>
        <end position="256"/>
    </location>
</feature>
<evidence type="ECO:0000256" key="6">
    <source>
        <dbReference type="ARBA" id="ARBA00022729"/>
    </source>
</evidence>
<dbReference type="FunFam" id="3.30.430.20:FF:000002">
    <property type="entry name" value="Cysteine-rich receptor-like protein kinase 10"/>
    <property type="match status" value="1"/>
</dbReference>
<evidence type="ECO:0000259" key="17">
    <source>
        <dbReference type="PROSITE" id="PS50011"/>
    </source>
</evidence>
<dbReference type="Gene3D" id="3.30.200.20">
    <property type="entry name" value="Phosphorylase Kinase, domain 1"/>
    <property type="match status" value="1"/>
</dbReference>
<evidence type="ECO:0000256" key="9">
    <source>
        <dbReference type="ARBA" id="ARBA00022777"/>
    </source>
</evidence>
<dbReference type="Pfam" id="PF00069">
    <property type="entry name" value="Pkinase"/>
    <property type="match status" value="1"/>
</dbReference>
<evidence type="ECO:0000256" key="13">
    <source>
        <dbReference type="ARBA" id="ARBA00023180"/>
    </source>
</evidence>
<keyword evidence="2" id="KW-0723">Serine/threonine-protein kinase</keyword>
<keyword evidence="8 14" id="KW-0547">Nucleotide-binding</keyword>
<dbReference type="Gene3D" id="1.10.510.10">
    <property type="entry name" value="Transferase(Phosphotransferase) domain 1"/>
    <property type="match status" value="1"/>
</dbReference>
<dbReference type="PANTHER" id="PTHR27002:SF1073">
    <property type="entry name" value="CYSTEINE-RICH RECEPTOR-LIKE PROTEIN KINASE 29"/>
    <property type="match status" value="1"/>
</dbReference>
<evidence type="ECO:0000256" key="8">
    <source>
        <dbReference type="ARBA" id="ARBA00022741"/>
    </source>
</evidence>
<keyword evidence="4" id="KW-0808">Transferase</keyword>
<dbReference type="AlphaFoldDB" id="A0A9Q0KSI9"/>
<gene>
    <name evidence="19" type="ORF">NE237_001133</name>
</gene>
<evidence type="ECO:0000256" key="1">
    <source>
        <dbReference type="ARBA" id="ARBA00004167"/>
    </source>
</evidence>
<dbReference type="SUPFAM" id="SSF56112">
    <property type="entry name" value="Protein kinase-like (PK-like)"/>
    <property type="match status" value="1"/>
</dbReference>
<evidence type="ECO:0000256" key="2">
    <source>
        <dbReference type="ARBA" id="ARBA00022527"/>
    </source>
</evidence>
<evidence type="ECO:0000256" key="12">
    <source>
        <dbReference type="ARBA" id="ARBA00023136"/>
    </source>
</evidence>
<dbReference type="CDD" id="cd23509">
    <property type="entry name" value="Gnk2-like"/>
    <property type="match status" value="2"/>
</dbReference>
<feature type="domain" description="Gnk2-homologous" evidence="18">
    <location>
        <begin position="131"/>
        <end position="229"/>
    </location>
</feature>
<dbReference type="FunFam" id="1.10.510.10:FF:000129">
    <property type="entry name" value="cysteine-rich receptor-like protein kinase 10"/>
    <property type="match status" value="1"/>
</dbReference>
<evidence type="ECO:0000256" key="15">
    <source>
        <dbReference type="SAM" id="MobiDB-lite"/>
    </source>
</evidence>
<evidence type="ECO:0000256" key="10">
    <source>
        <dbReference type="ARBA" id="ARBA00022840"/>
    </source>
</evidence>
<evidence type="ECO:0000256" key="11">
    <source>
        <dbReference type="ARBA" id="ARBA00022989"/>
    </source>
</evidence>
<dbReference type="FunFam" id="3.30.430.20:FF:000003">
    <property type="entry name" value="Cysteine-rich RLK (RECEPTOR-like protein kinase) 10"/>
    <property type="match status" value="1"/>
</dbReference>
<evidence type="ECO:0000256" key="5">
    <source>
        <dbReference type="ARBA" id="ARBA00022692"/>
    </source>
</evidence>
<keyword evidence="13" id="KW-0325">Glycoprotein</keyword>
<dbReference type="Gene3D" id="3.30.430.20">
    <property type="entry name" value="Gnk2 domain, C-X8-C-X2-C motif"/>
    <property type="match status" value="2"/>
</dbReference>
<feature type="binding site" evidence="14">
    <location>
        <position position="313"/>
    </location>
    <ligand>
        <name>ATP</name>
        <dbReference type="ChEBI" id="CHEBI:30616"/>
    </ligand>
</feature>
<evidence type="ECO:0000259" key="18">
    <source>
        <dbReference type="PROSITE" id="PS51473"/>
    </source>
</evidence>
<dbReference type="OrthoDB" id="4062651at2759"/>
<protein>
    <recommendedName>
        <fullName evidence="21">Cysteine-rich receptor-like protein kinase 10</fullName>
    </recommendedName>
</protein>
<dbReference type="PROSITE" id="PS00107">
    <property type="entry name" value="PROTEIN_KINASE_ATP"/>
    <property type="match status" value="1"/>
</dbReference>
<dbReference type="PROSITE" id="PS51257">
    <property type="entry name" value="PROKAR_LIPOPROTEIN"/>
    <property type="match status" value="1"/>
</dbReference>
<name>A0A9Q0KSI9_9MAGN</name>
<keyword evidence="5" id="KW-0812">Transmembrane</keyword>
<dbReference type="GO" id="GO:0004674">
    <property type="term" value="F:protein serine/threonine kinase activity"/>
    <property type="evidence" value="ECO:0007669"/>
    <property type="project" value="UniProtKB-KW"/>
</dbReference>
<sequence length="599" mass="67478">MAHTRLLLLPSYSMLLFILSCINASPVYHICIGGNYTTNSTIYLANLNLLLSSLSSNATTVTGFYNATIGDDDSDKSYGLFLCRGDSTQEDCQNCVATASEEIKQRCPNTTTAIAWYEHCLIRYSNQSIFSRMQENPKFNLTVGDLMDRLVSIAASGSSTLKYAADEVKFGSTNQTVYGLVQCSPDISQHECNLCLRDSIDEIPTCCYPKRGSQILKPSCTARFEFNYPFYRLEFTTEAPTPTPPSTPSTETRTTGTDAVHEEDIITVDSLQFNFATIRAATDNFSDENKLGQGGFGSVYKGKLLNGQIVAVKRLSRDSRQGEIEFKNEVLLVAKLQHRNLVRLLGFCLEREERLLIYEFVLNKSLNHFIFDPERRAQLDWERRHKIIEGIARGLLYLHEDSRLRIIHRDLKPSNILLNEEMNPKIADFGMARLFVADQTRGSTSRIVGTYGYMAPEYIMHGQFSVKTDVFSFGVLLLEIVSGAQRNDCFHQSGLTDQYLLSHAWRLWREDTVVELIDPSLRESCQRTEVIRCIHIGLLCVQENVASRPTMASVLFMLNSYSTALPLPSPPAFFMPSRSMTAGTLHSQNEASITELYPR</sequence>
<dbReference type="GO" id="GO:0005886">
    <property type="term" value="C:plasma membrane"/>
    <property type="evidence" value="ECO:0007669"/>
    <property type="project" value="TreeGrafter"/>
</dbReference>
<dbReference type="InterPro" id="IPR011009">
    <property type="entry name" value="Kinase-like_dom_sf"/>
</dbReference>
<dbReference type="InterPro" id="IPR008271">
    <property type="entry name" value="Ser/Thr_kinase_AS"/>
</dbReference>
<dbReference type="EMBL" id="JAMYWD010000003">
    <property type="protein sequence ID" value="KAJ4976027.1"/>
    <property type="molecule type" value="Genomic_DNA"/>
</dbReference>
<dbReference type="Proteomes" id="UP001141806">
    <property type="component" value="Unassembled WGS sequence"/>
</dbReference>
<keyword evidence="12" id="KW-0472">Membrane</keyword>
<feature type="domain" description="Gnk2-homologous" evidence="18">
    <location>
        <begin position="24"/>
        <end position="129"/>
    </location>
</feature>
<keyword evidence="11" id="KW-1133">Transmembrane helix</keyword>
<dbReference type="InterPro" id="IPR000719">
    <property type="entry name" value="Prot_kinase_dom"/>
</dbReference>
<evidence type="ECO:0000313" key="20">
    <source>
        <dbReference type="Proteomes" id="UP001141806"/>
    </source>
</evidence>
<dbReference type="InterPro" id="IPR002902">
    <property type="entry name" value="GNK2"/>
</dbReference>
<organism evidence="19 20">
    <name type="scientific">Protea cynaroides</name>
    <dbReference type="NCBI Taxonomy" id="273540"/>
    <lineage>
        <taxon>Eukaryota</taxon>
        <taxon>Viridiplantae</taxon>
        <taxon>Streptophyta</taxon>
        <taxon>Embryophyta</taxon>
        <taxon>Tracheophyta</taxon>
        <taxon>Spermatophyta</taxon>
        <taxon>Magnoliopsida</taxon>
        <taxon>Proteales</taxon>
        <taxon>Proteaceae</taxon>
        <taxon>Protea</taxon>
    </lineage>
</organism>
<evidence type="ECO:0000256" key="3">
    <source>
        <dbReference type="ARBA" id="ARBA00022553"/>
    </source>
</evidence>
<keyword evidence="6 16" id="KW-0732">Signal</keyword>
<dbReference type="PANTHER" id="PTHR27002">
    <property type="entry name" value="RECEPTOR-LIKE SERINE/THREONINE-PROTEIN KINASE SD1-8"/>
    <property type="match status" value="1"/>
</dbReference>
<feature type="chain" id="PRO_5040230059" description="Cysteine-rich receptor-like protein kinase 10" evidence="16">
    <location>
        <begin position="25"/>
        <end position="599"/>
    </location>
</feature>
<feature type="domain" description="Protein kinase" evidence="17">
    <location>
        <begin position="285"/>
        <end position="562"/>
    </location>
</feature>
<dbReference type="PROSITE" id="PS00108">
    <property type="entry name" value="PROTEIN_KINASE_ST"/>
    <property type="match status" value="1"/>
</dbReference>